<evidence type="ECO:0000313" key="3">
    <source>
        <dbReference type="Proteomes" id="UP000521313"/>
    </source>
</evidence>
<protein>
    <submittedName>
        <fullName evidence="2">GH25 family lysozyme M1 (1,4-beta-N-acetylmuramidase)</fullName>
    </submittedName>
</protein>
<dbReference type="Pfam" id="PF01183">
    <property type="entry name" value="Glyco_hydro_25"/>
    <property type="match status" value="1"/>
</dbReference>
<dbReference type="PANTHER" id="PTHR34135:SF2">
    <property type="entry name" value="LYSOZYME"/>
    <property type="match status" value="1"/>
</dbReference>
<sequence>MKKRRKFRLGRVLLLLMVPLFLLIMIGVGIQKVFFSKPEVYDPSLFVLEGDRMTYQDPSYETSWGIDVSEHNQIIDWDQVADDGVEFVFVRLGYRGGIEGQLHEDETFSANIQGAREAGLELGVYWYSSAIDQEELQEEIDFVLERLEGIQLDLPVVYDMEIFDADQGRINSLSVEEKTDLALGFCDAMEEAGYESMVYGNYTWLHEHLDHERILDQNIWYAAYQETPDMTENFTIWQYSQTGQVAGIQGNVDLNIRLTKKE</sequence>
<comment type="similarity">
    <text evidence="1">Belongs to the glycosyl hydrolase 25 family.</text>
</comment>
<reference evidence="2 3" key="1">
    <citation type="submission" date="2020-08" db="EMBL/GenBank/DDBJ databases">
        <title>Genomic Encyclopedia of Type Strains, Phase IV (KMG-IV): sequencing the most valuable type-strain genomes for metagenomic binning, comparative biology and taxonomic classification.</title>
        <authorList>
            <person name="Goeker M."/>
        </authorList>
    </citation>
    <scope>NUCLEOTIDE SEQUENCE [LARGE SCALE GENOMIC DNA]</scope>
    <source>
        <strain evidence="2 3">DSM 26963</strain>
    </source>
</reference>
<dbReference type="PANTHER" id="PTHR34135">
    <property type="entry name" value="LYSOZYME"/>
    <property type="match status" value="1"/>
</dbReference>
<dbReference type="GO" id="GO:0003796">
    <property type="term" value="F:lysozyme activity"/>
    <property type="evidence" value="ECO:0007669"/>
    <property type="project" value="InterPro"/>
</dbReference>
<dbReference type="GO" id="GO:0016052">
    <property type="term" value="P:carbohydrate catabolic process"/>
    <property type="evidence" value="ECO:0007669"/>
    <property type="project" value="TreeGrafter"/>
</dbReference>
<dbReference type="Proteomes" id="UP000521313">
    <property type="component" value="Unassembled WGS sequence"/>
</dbReference>
<dbReference type="PROSITE" id="PS51904">
    <property type="entry name" value="GLYCOSYL_HYDROL_F25_2"/>
    <property type="match status" value="1"/>
</dbReference>
<evidence type="ECO:0000256" key="1">
    <source>
        <dbReference type="ARBA" id="ARBA00010646"/>
    </source>
</evidence>
<dbReference type="CDD" id="cd06414">
    <property type="entry name" value="GH25_LytC-like"/>
    <property type="match status" value="1"/>
</dbReference>
<name>A0A7W8D2J3_9FIRM</name>
<dbReference type="GO" id="GO:0009253">
    <property type="term" value="P:peptidoglycan catabolic process"/>
    <property type="evidence" value="ECO:0007669"/>
    <property type="project" value="InterPro"/>
</dbReference>
<gene>
    <name evidence="2" type="ORF">HNQ43_000938</name>
</gene>
<dbReference type="InterPro" id="IPR017853">
    <property type="entry name" value="GH"/>
</dbReference>
<accession>A0A7W8D2J3</accession>
<dbReference type="InterPro" id="IPR002053">
    <property type="entry name" value="Glyco_hydro_25"/>
</dbReference>
<proteinExistence type="inferred from homology"/>
<organism evidence="2 3">
    <name type="scientific">Faecalicoccus acidiformans</name>
    <dbReference type="NCBI Taxonomy" id="915173"/>
    <lineage>
        <taxon>Bacteria</taxon>
        <taxon>Bacillati</taxon>
        <taxon>Bacillota</taxon>
        <taxon>Erysipelotrichia</taxon>
        <taxon>Erysipelotrichales</taxon>
        <taxon>Erysipelotrichaceae</taxon>
        <taxon>Faecalicoccus</taxon>
    </lineage>
</organism>
<dbReference type="GO" id="GO:0016998">
    <property type="term" value="P:cell wall macromolecule catabolic process"/>
    <property type="evidence" value="ECO:0007669"/>
    <property type="project" value="InterPro"/>
</dbReference>
<comment type="caution">
    <text evidence="2">The sequence shown here is derived from an EMBL/GenBank/DDBJ whole genome shotgun (WGS) entry which is preliminary data.</text>
</comment>
<dbReference type="EMBL" id="JACHHD010000007">
    <property type="protein sequence ID" value="MBB5184892.1"/>
    <property type="molecule type" value="Genomic_DNA"/>
</dbReference>
<dbReference type="SUPFAM" id="SSF51445">
    <property type="entry name" value="(Trans)glycosidases"/>
    <property type="match status" value="1"/>
</dbReference>
<dbReference type="AlphaFoldDB" id="A0A7W8D2J3"/>
<dbReference type="Gene3D" id="3.20.20.80">
    <property type="entry name" value="Glycosidases"/>
    <property type="match status" value="1"/>
</dbReference>
<evidence type="ECO:0000313" key="2">
    <source>
        <dbReference type="EMBL" id="MBB5184892.1"/>
    </source>
</evidence>